<keyword evidence="4 9" id="KW-0808">Transferase</keyword>
<dbReference type="InterPro" id="IPR005467">
    <property type="entry name" value="His_kinase_dom"/>
</dbReference>
<dbReference type="HOGENOM" id="CLU_000445_114_72_7"/>
<dbReference type="InterPro" id="IPR011006">
    <property type="entry name" value="CheY-like_superfamily"/>
</dbReference>
<dbReference type="GO" id="GO:0000155">
    <property type="term" value="F:phosphorelay sensor kinase activity"/>
    <property type="evidence" value="ECO:0007669"/>
    <property type="project" value="InterPro"/>
</dbReference>
<dbReference type="InterPro" id="IPR036890">
    <property type="entry name" value="HATPase_C_sf"/>
</dbReference>
<dbReference type="SMART" id="SM00387">
    <property type="entry name" value="HATPase_c"/>
    <property type="match status" value="1"/>
</dbReference>
<dbReference type="Gene3D" id="3.40.50.2300">
    <property type="match status" value="1"/>
</dbReference>
<dbReference type="STRING" id="351605.Gura_1547"/>
<dbReference type="InterPro" id="IPR003661">
    <property type="entry name" value="HisK_dim/P_dom"/>
</dbReference>
<dbReference type="Gene3D" id="1.10.287.130">
    <property type="match status" value="1"/>
</dbReference>
<evidence type="ECO:0000256" key="5">
    <source>
        <dbReference type="ARBA" id="ARBA00022777"/>
    </source>
</evidence>
<feature type="modified residue" description="4-aspartylphosphate" evidence="6">
    <location>
        <position position="52"/>
    </location>
</feature>
<dbReference type="PANTHER" id="PTHR43547:SF2">
    <property type="entry name" value="HYBRID SIGNAL TRANSDUCTION HISTIDINE KINASE C"/>
    <property type="match status" value="1"/>
</dbReference>
<evidence type="ECO:0000256" key="3">
    <source>
        <dbReference type="ARBA" id="ARBA00022553"/>
    </source>
</evidence>
<dbReference type="EMBL" id="CP000698">
    <property type="protein sequence ID" value="ABQ25745.1"/>
    <property type="molecule type" value="Genomic_DNA"/>
</dbReference>
<feature type="domain" description="Response regulatory" evidence="8">
    <location>
        <begin position="2"/>
        <end position="120"/>
    </location>
</feature>
<protein>
    <recommendedName>
        <fullName evidence="2">histidine kinase</fullName>
        <ecNumber evidence="2">2.7.13.3</ecNumber>
    </recommendedName>
</protein>
<dbReference type="Proteomes" id="UP000006695">
    <property type="component" value="Chromosome"/>
</dbReference>
<dbReference type="Pfam" id="PF00512">
    <property type="entry name" value="HisKA"/>
    <property type="match status" value="1"/>
</dbReference>
<proteinExistence type="predicted"/>
<evidence type="ECO:0000256" key="1">
    <source>
        <dbReference type="ARBA" id="ARBA00000085"/>
    </source>
</evidence>
<dbReference type="SUPFAM" id="SSF55785">
    <property type="entry name" value="PYP-like sensor domain (PAS domain)"/>
    <property type="match status" value="1"/>
</dbReference>
<dbReference type="PANTHER" id="PTHR43547">
    <property type="entry name" value="TWO-COMPONENT HISTIDINE KINASE"/>
    <property type="match status" value="1"/>
</dbReference>
<accession>A5GE90</accession>
<dbReference type="PRINTS" id="PR00344">
    <property type="entry name" value="BCTRLSENSOR"/>
</dbReference>
<keyword evidence="3 6" id="KW-0597">Phosphoprotein</keyword>
<evidence type="ECO:0000256" key="2">
    <source>
        <dbReference type="ARBA" id="ARBA00012438"/>
    </source>
</evidence>
<dbReference type="EC" id="2.7.13.3" evidence="2"/>
<keyword evidence="10" id="KW-1185">Reference proteome</keyword>
<dbReference type="PROSITE" id="PS50110">
    <property type="entry name" value="RESPONSE_REGULATORY"/>
    <property type="match status" value="1"/>
</dbReference>
<dbReference type="CDD" id="cd00075">
    <property type="entry name" value="HATPase"/>
    <property type="match status" value="1"/>
</dbReference>
<dbReference type="InterPro" id="IPR035965">
    <property type="entry name" value="PAS-like_dom_sf"/>
</dbReference>
<gene>
    <name evidence="9" type="ordered locus">Gura_1547</name>
</gene>
<dbReference type="FunFam" id="3.30.565.10:FF:000006">
    <property type="entry name" value="Sensor histidine kinase WalK"/>
    <property type="match status" value="1"/>
</dbReference>
<dbReference type="KEGG" id="gur:Gura_1547"/>
<evidence type="ECO:0000313" key="10">
    <source>
        <dbReference type="Proteomes" id="UP000006695"/>
    </source>
</evidence>
<dbReference type="RefSeq" id="WP_011938456.1">
    <property type="nucleotide sequence ID" value="NC_009483.1"/>
</dbReference>
<feature type="domain" description="Histidine kinase" evidence="7">
    <location>
        <begin position="305"/>
        <end position="520"/>
    </location>
</feature>
<evidence type="ECO:0000256" key="4">
    <source>
        <dbReference type="ARBA" id="ARBA00022679"/>
    </source>
</evidence>
<evidence type="ECO:0000259" key="8">
    <source>
        <dbReference type="PROSITE" id="PS50110"/>
    </source>
</evidence>
<dbReference type="InterPro" id="IPR003594">
    <property type="entry name" value="HATPase_dom"/>
</dbReference>
<evidence type="ECO:0000256" key="6">
    <source>
        <dbReference type="PROSITE-ProRule" id="PRU00169"/>
    </source>
</evidence>
<evidence type="ECO:0000313" key="9">
    <source>
        <dbReference type="EMBL" id="ABQ25745.1"/>
    </source>
</evidence>
<dbReference type="InterPro" id="IPR001789">
    <property type="entry name" value="Sig_transdc_resp-reg_receiver"/>
</dbReference>
<keyword evidence="5 9" id="KW-0418">Kinase</keyword>
<sequence length="520" mass="59004">MKVLIVDDNADDRRLLRYSLAQHGCDTVIEASDGREGFDLARAHRPDLIISDALMPRLDGFQFLWMIKTDEELRAIPFVFYSAVYTGSKEKELAFSLGAEAFIVKPKEPEEFWQELNAILRGLETGKKRPLPPALLEEEKEYLRKYSGVVAAKLEEKVRELEESLARRKKAEEVLRSQFTQFSTIFDALNALVYVADMENGEILFMNRYGGMLFGDDWQRKKCYEVFQSHPGEHCGKCPNDMLVRDGIPQQPYVWEFRSAVNGRWYQGIDRAIPWTDSRLVRLQIAFDITERKEIEQIKEGMLSAVSHEMRTPLTALMGYTELMLTNELSMPQLKEYLKVIQREADKLNELIGNYLDIQRQKASRSTAGFRPVNIRPLMEETADLFGAASRNHRIIVDCPVDLAPVLGDEKLLRRMLEMLVSNAVKFSPNGGEVCLGASMEAGNITILVRDQGVGIPAEELEHIFELFYRVDNTDRRMFGGIGLGLALVKEIAIGHGGRVWAESSIGKGSAFYVSLPVHT</sequence>
<comment type="catalytic activity">
    <reaction evidence="1">
        <text>ATP + protein L-histidine = ADP + protein N-phospho-L-histidine.</text>
        <dbReference type="EC" id="2.7.13.3"/>
    </reaction>
</comment>
<dbReference type="SUPFAM" id="SSF52172">
    <property type="entry name" value="CheY-like"/>
    <property type="match status" value="1"/>
</dbReference>
<name>A5GE90_GEOUR</name>
<dbReference type="InterPro" id="IPR036097">
    <property type="entry name" value="HisK_dim/P_sf"/>
</dbReference>
<dbReference type="SMART" id="SM00448">
    <property type="entry name" value="REC"/>
    <property type="match status" value="1"/>
</dbReference>
<dbReference type="InterPro" id="IPR004358">
    <property type="entry name" value="Sig_transdc_His_kin-like_C"/>
</dbReference>
<dbReference type="SUPFAM" id="SSF55874">
    <property type="entry name" value="ATPase domain of HSP90 chaperone/DNA topoisomerase II/histidine kinase"/>
    <property type="match status" value="1"/>
</dbReference>
<evidence type="ECO:0000259" key="7">
    <source>
        <dbReference type="PROSITE" id="PS50109"/>
    </source>
</evidence>
<dbReference type="SUPFAM" id="SSF47384">
    <property type="entry name" value="Homodimeric domain of signal transducing histidine kinase"/>
    <property type="match status" value="1"/>
</dbReference>
<dbReference type="Gene3D" id="3.30.450.20">
    <property type="entry name" value="PAS domain"/>
    <property type="match status" value="1"/>
</dbReference>
<dbReference type="AlphaFoldDB" id="A5GE90"/>
<dbReference type="CDD" id="cd00082">
    <property type="entry name" value="HisKA"/>
    <property type="match status" value="1"/>
</dbReference>
<reference evidence="9 10" key="1">
    <citation type="submission" date="2007-05" db="EMBL/GenBank/DDBJ databases">
        <title>Complete sequence of Geobacter uraniireducens Rf4.</title>
        <authorList>
            <consortium name="US DOE Joint Genome Institute"/>
            <person name="Copeland A."/>
            <person name="Lucas S."/>
            <person name="Lapidus A."/>
            <person name="Barry K."/>
            <person name="Detter J.C."/>
            <person name="Glavina del Rio T."/>
            <person name="Hammon N."/>
            <person name="Israni S."/>
            <person name="Dalin E."/>
            <person name="Tice H."/>
            <person name="Pitluck S."/>
            <person name="Chertkov O."/>
            <person name="Brettin T."/>
            <person name="Bruce D."/>
            <person name="Han C."/>
            <person name="Schmutz J."/>
            <person name="Larimer F."/>
            <person name="Land M."/>
            <person name="Hauser L."/>
            <person name="Kyrpides N."/>
            <person name="Mikhailova N."/>
            <person name="Shelobolina E."/>
            <person name="Aklujkar M."/>
            <person name="Lovley D."/>
            <person name="Richardson P."/>
        </authorList>
    </citation>
    <scope>NUCLEOTIDE SEQUENCE [LARGE SCALE GENOMIC DNA]</scope>
    <source>
        <strain evidence="9 10">Rf4</strain>
    </source>
</reference>
<dbReference type="Gene3D" id="3.30.565.10">
    <property type="entry name" value="Histidine kinase-like ATPase, C-terminal domain"/>
    <property type="match status" value="1"/>
</dbReference>
<dbReference type="SMART" id="SM00388">
    <property type="entry name" value="HisKA"/>
    <property type="match status" value="1"/>
</dbReference>
<dbReference type="OrthoDB" id="5416317at2"/>
<dbReference type="Pfam" id="PF02518">
    <property type="entry name" value="HATPase_c"/>
    <property type="match status" value="1"/>
</dbReference>
<organism evidence="9 10">
    <name type="scientific">Geotalea uraniireducens (strain Rf4)</name>
    <name type="common">Geobacter uraniireducens</name>
    <dbReference type="NCBI Taxonomy" id="351605"/>
    <lineage>
        <taxon>Bacteria</taxon>
        <taxon>Pseudomonadati</taxon>
        <taxon>Thermodesulfobacteriota</taxon>
        <taxon>Desulfuromonadia</taxon>
        <taxon>Geobacterales</taxon>
        <taxon>Geobacteraceae</taxon>
        <taxon>Geotalea</taxon>
    </lineage>
</organism>
<dbReference type="Pfam" id="PF00072">
    <property type="entry name" value="Response_reg"/>
    <property type="match status" value="1"/>
</dbReference>
<dbReference type="PROSITE" id="PS50109">
    <property type="entry name" value="HIS_KIN"/>
    <property type="match status" value="1"/>
</dbReference>